<organism evidence="1 2">
    <name type="scientific">Agromyces cerinus subsp. cerinus</name>
    <dbReference type="NCBI Taxonomy" id="232089"/>
    <lineage>
        <taxon>Bacteria</taxon>
        <taxon>Bacillati</taxon>
        <taxon>Actinomycetota</taxon>
        <taxon>Actinomycetes</taxon>
        <taxon>Micrococcales</taxon>
        <taxon>Microbacteriaceae</taxon>
        <taxon>Agromyces</taxon>
    </lineage>
</organism>
<proteinExistence type="predicted"/>
<protein>
    <recommendedName>
        <fullName evidence="3">DUF3263 domain-containing protein</fullName>
    </recommendedName>
</protein>
<sequence>MSAERLPHRPAEAHLDERDTRVLAFESRAWQHPGAKAEAIRDEFGISAARYYRILGELIDSPAALRHDPMLVKRLQRMRAARAAARTRRSLSIGRPLD</sequence>
<accession>A0A1N6DCI2</accession>
<gene>
    <name evidence="1" type="ORF">SAMN05443544_0020</name>
</gene>
<reference evidence="2" key="1">
    <citation type="submission" date="2016-11" db="EMBL/GenBank/DDBJ databases">
        <authorList>
            <person name="Varghese N."/>
            <person name="Submissions S."/>
        </authorList>
    </citation>
    <scope>NUCLEOTIDE SEQUENCE [LARGE SCALE GENOMIC DNA]</scope>
    <source>
        <strain evidence="2">DSM 8595</strain>
    </source>
</reference>
<evidence type="ECO:0008006" key="3">
    <source>
        <dbReference type="Google" id="ProtNLM"/>
    </source>
</evidence>
<dbReference type="EMBL" id="FSRJ01000001">
    <property type="protein sequence ID" value="SIN68502.1"/>
    <property type="molecule type" value="Genomic_DNA"/>
</dbReference>
<keyword evidence="2" id="KW-1185">Reference proteome</keyword>
<dbReference type="InterPro" id="IPR021678">
    <property type="entry name" value="DUF3263"/>
</dbReference>
<evidence type="ECO:0000313" key="1">
    <source>
        <dbReference type="EMBL" id="SIN68502.1"/>
    </source>
</evidence>
<dbReference type="Pfam" id="PF11662">
    <property type="entry name" value="DUF3263"/>
    <property type="match status" value="1"/>
</dbReference>
<dbReference type="OrthoDB" id="3268863at2"/>
<dbReference type="STRING" id="232089.SAMN05443544_0020"/>
<dbReference type="RefSeq" id="WP_074258392.1">
    <property type="nucleotide sequence ID" value="NZ_FSRJ01000001.1"/>
</dbReference>
<dbReference type="AlphaFoldDB" id="A0A1N6DCI2"/>
<dbReference type="Proteomes" id="UP000184699">
    <property type="component" value="Unassembled WGS sequence"/>
</dbReference>
<name>A0A1N6DCI2_9MICO</name>
<evidence type="ECO:0000313" key="2">
    <source>
        <dbReference type="Proteomes" id="UP000184699"/>
    </source>
</evidence>